<gene>
    <name evidence="1" type="ORF">S12H4_13784</name>
</gene>
<dbReference type="EMBL" id="BARW01006561">
    <property type="protein sequence ID" value="GAI77621.1"/>
    <property type="molecule type" value="Genomic_DNA"/>
</dbReference>
<dbReference type="AlphaFoldDB" id="X1SEQ3"/>
<proteinExistence type="predicted"/>
<protein>
    <submittedName>
        <fullName evidence="1">Uncharacterized protein</fullName>
    </submittedName>
</protein>
<comment type="caution">
    <text evidence="1">The sequence shown here is derived from an EMBL/GenBank/DDBJ whole genome shotgun (WGS) entry which is preliminary data.</text>
</comment>
<reference evidence="1" key="1">
    <citation type="journal article" date="2014" name="Front. Microbiol.">
        <title>High frequency of phylogenetically diverse reductive dehalogenase-homologous genes in deep subseafloor sedimentary metagenomes.</title>
        <authorList>
            <person name="Kawai M."/>
            <person name="Futagami T."/>
            <person name="Toyoda A."/>
            <person name="Takaki Y."/>
            <person name="Nishi S."/>
            <person name="Hori S."/>
            <person name="Arai W."/>
            <person name="Tsubouchi T."/>
            <person name="Morono Y."/>
            <person name="Uchiyama I."/>
            <person name="Ito T."/>
            <person name="Fujiyama A."/>
            <person name="Inagaki F."/>
            <person name="Takami H."/>
        </authorList>
    </citation>
    <scope>NUCLEOTIDE SEQUENCE</scope>
    <source>
        <strain evidence="1">Expedition CK06-06</strain>
    </source>
</reference>
<evidence type="ECO:0000313" key="1">
    <source>
        <dbReference type="EMBL" id="GAI77621.1"/>
    </source>
</evidence>
<name>X1SEQ3_9ZZZZ</name>
<accession>X1SEQ3</accession>
<sequence>MVNQGTKKEFFEGNFLKADVKHNSWGDLWISRMDLTSIKT</sequence>
<organism evidence="1">
    <name type="scientific">marine sediment metagenome</name>
    <dbReference type="NCBI Taxonomy" id="412755"/>
    <lineage>
        <taxon>unclassified sequences</taxon>
        <taxon>metagenomes</taxon>
        <taxon>ecological metagenomes</taxon>
    </lineage>
</organism>